<evidence type="ECO:0000256" key="1">
    <source>
        <dbReference type="SAM" id="SignalP"/>
    </source>
</evidence>
<gene>
    <name evidence="2" type="ORF">A4S15_03735</name>
</gene>
<feature type="signal peptide" evidence="1">
    <location>
        <begin position="1"/>
        <end position="26"/>
    </location>
</feature>
<accession>A0A1W9I4Y2</accession>
<dbReference type="AlphaFoldDB" id="A0A1W9I4Y2"/>
<dbReference type="RefSeq" id="WP_376801485.1">
    <property type="nucleotide sequence ID" value="NZ_DBNB01000012.1"/>
</dbReference>
<proteinExistence type="predicted"/>
<evidence type="ECO:0000313" key="2">
    <source>
        <dbReference type="EMBL" id="OQW54715.1"/>
    </source>
</evidence>
<dbReference type="Proteomes" id="UP000192872">
    <property type="component" value="Unassembled WGS sequence"/>
</dbReference>
<dbReference type="EMBL" id="LWDL01000001">
    <property type="protein sequence ID" value="OQW54715.1"/>
    <property type="molecule type" value="Genomic_DNA"/>
</dbReference>
<comment type="caution">
    <text evidence="2">The sequence shown here is derived from an EMBL/GenBank/DDBJ whole genome shotgun (WGS) entry which is preliminary data.</text>
</comment>
<keyword evidence="1" id="KW-0732">Signal</keyword>
<dbReference type="STRING" id="1827387.A4S15_03735"/>
<evidence type="ECO:0008006" key="4">
    <source>
        <dbReference type="Google" id="ProtNLM"/>
    </source>
</evidence>
<evidence type="ECO:0000313" key="3">
    <source>
        <dbReference type="Proteomes" id="UP000192872"/>
    </source>
</evidence>
<organism evidence="2 3">
    <name type="scientific">Candidatus Raskinella chloraquaticus</name>
    <dbReference type="NCBI Taxonomy" id="1951219"/>
    <lineage>
        <taxon>Bacteria</taxon>
        <taxon>Pseudomonadati</taxon>
        <taxon>Pseudomonadota</taxon>
        <taxon>Alphaproteobacteria</taxon>
        <taxon>Hyphomicrobiales</taxon>
        <taxon>Phreatobacteraceae</taxon>
        <taxon>Candidatus Raskinella</taxon>
    </lineage>
</organism>
<sequence length="318" mass="31889">MDCGWAAFHSRAIRALSAIGVSVAVAACQTTLQSSAVPAPETPAAATLAFEGFVGVPKQAGDEVISALVSAGAVKQFAIVQAGDPRAAYVLRGYLAQQAEGGTTAINYVWDVFDRAGNRLQRLMGETRLPAAVADGWTLVQGSGARDIAEASAVDIARFLAGGHPTTVAAGPALAATPAGSLKVPAPEPAVSTGSNAPARQARLRSISVGDVGGIESTAALRLKSAAEKALGEAGYTIVAPGAPSDVRLSAEATVNPGSAGTRLAAMVWRVANGQGQELGEVRQLASLGVSGVEAQPAVNKAIDGMLSGVVALAPPRP</sequence>
<name>A0A1W9I4Y2_9HYPH</name>
<reference evidence="2 3" key="1">
    <citation type="journal article" date="2017" name="Water Res.">
        <title>Comammox in drinking water systems.</title>
        <authorList>
            <person name="Wang Y."/>
            <person name="Ma L."/>
            <person name="Mao Y."/>
            <person name="Jiang X."/>
            <person name="Xia Y."/>
            <person name="Yu K."/>
            <person name="Li B."/>
            <person name="Zhang T."/>
        </authorList>
    </citation>
    <scope>NUCLEOTIDE SEQUENCE [LARGE SCALE GENOMIC DNA]</scope>
    <source>
        <strain evidence="2">SG_bin8</strain>
    </source>
</reference>
<feature type="chain" id="PRO_5012032156" description="Lipoprotein" evidence="1">
    <location>
        <begin position="27"/>
        <end position="318"/>
    </location>
</feature>
<protein>
    <recommendedName>
        <fullName evidence="4">Lipoprotein</fullName>
    </recommendedName>
</protein>